<keyword evidence="2" id="KW-1185">Reference proteome</keyword>
<accession>A0A1I0H2G4</accession>
<sequence>MDMERNLVYCPSGEMLRQKCIKKNGNIRYANKSVCKHCKNRNKSYKGNDEWKEIVFPKGKLEKPCSECRRQRSRNVRRLARNQKSVIER</sequence>
<organism evidence="1 2">
    <name type="scientific">Enterocloster lavalensis</name>
    <dbReference type="NCBI Taxonomy" id="460384"/>
    <lineage>
        <taxon>Bacteria</taxon>
        <taxon>Bacillati</taxon>
        <taxon>Bacillota</taxon>
        <taxon>Clostridia</taxon>
        <taxon>Lachnospirales</taxon>
        <taxon>Lachnospiraceae</taxon>
        <taxon>Enterocloster</taxon>
    </lineage>
</organism>
<dbReference type="RefSeq" id="WP_002571352.1">
    <property type="nucleotide sequence ID" value="NZ_FOIM01000014.1"/>
</dbReference>
<protein>
    <recommendedName>
        <fullName evidence="3">Zinc-binding domain-containing protein</fullName>
    </recommendedName>
</protein>
<evidence type="ECO:0000313" key="2">
    <source>
        <dbReference type="Proteomes" id="UP000198508"/>
    </source>
</evidence>
<gene>
    <name evidence="1" type="ORF">SAMN05216313_11442</name>
</gene>
<name>A0A1I0H2G4_9FIRM</name>
<evidence type="ECO:0000313" key="1">
    <source>
        <dbReference type="EMBL" id="SET77721.1"/>
    </source>
</evidence>
<dbReference type="AlphaFoldDB" id="A0A1I0H2G4"/>
<reference evidence="2" key="1">
    <citation type="submission" date="2016-10" db="EMBL/GenBank/DDBJ databases">
        <authorList>
            <person name="Varghese N."/>
            <person name="Submissions S."/>
        </authorList>
    </citation>
    <scope>NUCLEOTIDE SEQUENCE [LARGE SCALE GENOMIC DNA]</scope>
    <source>
        <strain evidence="2">NLAE-zl-G277</strain>
    </source>
</reference>
<dbReference type="EMBL" id="FOIM01000014">
    <property type="protein sequence ID" value="SET77721.1"/>
    <property type="molecule type" value="Genomic_DNA"/>
</dbReference>
<proteinExistence type="predicted"/>
<dbReference type="Proteomes" id="UP000198508">
    <property type="component" value="Unassembled WGS sequence"/>
</dbReference>
<evidence type="ECO:0008006" key="3">
    <source>
        <dbReference type="Google" id="ProtNLM"/>
    </source>
</evidence>